<evidence type="ECO:0000313" key="1">
    <source>
        <dbReference type="EMBL" id="OGD97654.1"/>
    </source>
</evidence>
<comment type="caution">
    <text evidence="1">The sequence shown here is derived from an EMBL/GenBank/DDBJ whole genome shotgun (WGS) entry which is preliminary data.</text>
</comment>
<dbReference type="Pfam" id="PF13177">
    <property type="entry name" value="DNA_pol3_delta2"/>
    <property type="match status" value="1"/>
</dbReference>
<dbReference type="EMBL" id="MFBO01000026">
    <property type="protein sequence ID" value="OGD97654.1"/>
    <property type="molecule type" value="Genomic_DNA"/>
</dbReference>
<sequence length="256" mass="28978">MKKTKTIFQSYLILGSEDKTTKETEKIANNLNIRIFKNSPDFQIVAPDPKNEDPNHNQAKSKMISIDQIRELKRLIFQKPISQKYKFVIIKKAHTLTVEAQNALLKILEEPPKSAIIILEAHNKSGLLPTILSRVVIIPTHIKNSNKATKRILDNSDTVSLLEEIASVNDPLSWLDNQIISYHNLLTTNIIKNQLNDSPAKITSIIEKCIEAKKMIEANVNPKFVLFNLALQLNTLPPLRPQGRAPDRRSEASHKS</sequence>
<protein>
    <recommendedName>
        <fullName evidence="3">DNA polymerase III subunit delta</fullName>
    </recommendedName>
</protein>
<evidence type="ECO:0008006" key="3">
    <source>
        <dbReference type="Google" id="ProtNLM"/>
    </source>
</evidence>
<dbReference type="PANTHER" id="PTHR11669:SF8">
    <property type="entry name" value="DNA POLYMERASE III SUBUNIT DELTA"/>
    <property type="match status" value="1"/>
</dbReference>
<reference evidence="1 2" key="1">
    <citation type="journal article" date="2016" name="Nat. Commun.">
        <title>Thousands of microbial genomes shed light on interconnected biogeochemical processes in an aquifer system.</title>
        <authorList>
            <person name="Anantharaman K."/>
            <person name="Brown C.T."/>
            <person name="Hug L.A."/>
            <person name="Sharon I."/>
            <person name="Castelle C.J."/>
            <person name="Probst A.J."/>
            <person name="Thomas B.C."/>
            <person name="Singh A."/>
            <person name="Wilkins M.J."/>
            <person name="Karaoz U."/>
            <person name="Brodie E.L."/>
            <person name="Williams K.H."/>
            <person name="Hubbard S.S."/>
            <person name="Banfield J.F."/>
        </authorList>
    </citation>
    <scope>NUCLEOTIDE SEQUENCE [LARGE SCALE GENOMIC DNA]</scope>
</reference>
<gene>
    <name evidence="1" type="ORF">A3A49_01930</name>
</gene>
<name>A0A1F5H0T7_9BACT</name>
<dbReference type="InterPro" id="IPR027417">
    <property type="entry name" value="P-loop_NTPase"/>
</dbReference>
<dbReference type="SUPFAM" id="SSF52540">
    <property type="entry name" value="P-loop containing nucleoside triphosphate hydrolases"/>
    <property type="match status" value="1"/>
</dbReference>
<proteinExistence type="predicted"/>
<dbReference type="Proteomes" id="UP000176740">
    <property type="component" value="Unassembled WGS sequence"/>
</dbReference>
<dbReference type="Gene3D" id="3.40.50.300">
    <property type="entry name" value="P-loop containing nucleotide triphosphate hydrolases"/>
    <property type="match status" value="1"/>
</dbReference>
<dbReference type="AlphaFoldDB" id="A0A1F5H0T7"/>
<dbReference type="InterPro" id="IPR050238">
    <property type="entry name" value="DNA_Rep/Repair_Clamp_Loader"/>
</dbReference>
<dbReference type="GO" id="GO:0006261">
    <property type="term" value="P:DNA-templated DNA replication"/>
    <property type="evidence" value="ECO:0007669"/>
    <property type="project" value="TreeGrafter"/>
</dbReference>
<dbReference type="STRING" id="1797725.A3A49_01930"/>
<accession>A0A1F5H0T7</accession>
<dbReference type="PANTHER" id="PTHR11669">
    <property type="entry name" value="REPLICATION FACTOR C / DNA POLYMERASE III GAMMA-TAU SUBUNIT"/>
    <property type="match status" value="1"/>
</dbReference>
<evidence type="ECO:0000313" key="2">
    <source>
        <dbReference type="Proteomes" id="UP000176740"/>
    </source>
</evidence>
<organism evidence="1 2">
    <name type="scientific">Candidatus Curtissbacteria bacterium RIFCSPLOWO2_01_FULL_38_11b</name>
    <dbReference type="NCBI Taxonomy" id="1797725"/>
    <lineage>
        <taxon>Bacteria</taxon>
        <taxon>Candidatus Curtissiibacteriota</taxon>
    </lineage>
</organism>